<feature type="signal peptide" evidence="2">
    <location>
        <begin position="1"/>
        <end position="17"/>
    </location>
</feature>
<dbReference type="InterPro" id="IPR011123">
    <property type="entry name" value="Y_Y_Y"/>
</dbReference>
<feature type="domain" description="Signal transduction histidine kinase internal region" evidence="3">
    <location>
        <begin position="766"/>
        <end position="845"/>
    </location>
</feature>
<dbReference type="InterPro" id="IPR013783">
    <property type="entry name" value="Ig-like_fold"/>
</dbReference>
<dbReference type="Proteomes" id="UP000239002">
    <property type="component" value="Unassembled WGS sequence"/>
</dbReference>
<dbReference type="PANTHER" id="PTHR34220:SF7">
    <property type="entry name" value="SENSOR HISTIDINE KINASE YPDA"/>
    <property type="match status" value="1"/>
</dbReference>
<evidence type="ECO:0000256" key="2">
    <source>
        <dbReference type="SAM" id="SignalP"/>
    </source>
</evidence>
<evidence type="ECO:0000259" key="3">
    <source>
        <dbReference type="Pfam" id="PF06580"/>
    </source>
</evidence>
<feature type="chain" id="PRO_5015677544" evidence="2">
    <location>
        <begin position="18"/>
        <end position="977"/>
    </location>
</feature>
<keyword evidence="1" id="KW-0812">Transmembrane</keyword>
<dbReference type="OrthoDB" id="1141845at2"/>
<name>A0A2S6IHI0_9FLAO</name>
<evidence type="ECO:0000256" key="1">
    <source>
        <dbReference type="SAM" id="Phobius"/>
    </source>
</evidence>
<dbReference type="Gene3D" id="2.130.10.10">
    <property type="entry name" value="YVTN repeat-like/Quinoprotein amine dehydrogenase"/>
    <property type="match status" value="2"/>
</dbReference>
<feature type="domain" description="Two component regulator three Y" evidence="4">
    <location>
        <begin position="658"/>
        <end position="704"/>
    </location>
</feature>
<dbReference type="SUPFAM" id="SSF55874">
    <property type="entry name" value="ATPase domain of HSP90 chaperone/DNA topoisomerase II/histidine kinase"/>
    <property type="match status" value="1"/>
</dbReference>
<dbReference type="InterPro" id="IPR010559">
    <property type="entry name" value="Sig_transdc_His_kin_internal"/>
</dbReference>
<feature type="transmembrane region" description="Helical" evidence="1">
    <location>
        <begin position="721"/>
        <end position="740"/>
    </location>
</feature>
<keyword evidence="1" id="KW-1133">Transmembrane helix</keyword>
<dbReference type="GO" id="GO:0000155">
    <property type="term" value="F:phosphorelay sensor kinase activity"/>
    <property type="evidence" value="ECO:0007669"/>
    <property type="project" value="InterPro"/>
</dbReference>
<evidence type="ECO:0000313" key="5">
    <source>
        <dbReference type="EMBL" id="PPK93655.1"/>
    </source>
</evidence>
<dbReference type="GO" id="GO:0016020">
    <property type="term" value="C:membrane"/>
    <property type="evidence" value="ECO:0007669"/>
    <property type="project" value="InterPro"/>
</dbReference>
<dbReference type="Gene3D" id="3.30.565.10">
    <property type="entry name" value="Histidine kinase-like ATPase, C-terminal domain"/>
    <property type="match status" value="1"/>
</dbReference>
<dbReference type="Gene3D" id="2.60.40.10">
    <property type="entry name" value="Immunoglobulins"/>
    <property type="match status" value="1"/>
</dbReference>
<protein>
    <submittedName>
        <fullName evidence="5">YXYXY domain-containing protein</fullName>
    </submittedName>
</protein>
<dbReference type="Pfam" id="PF07495">
    <property type="entry name" value="Y_Y_Y"/>
    <property type="match status" value="1"/>
</dbReference>
<proteinExistence type="predicted"/>
<evidence type="ECO:0000313" key="6">
    <source>
        <dbReference type="Proteomes" id="UP000239002"/>
    </source>
</evidence>
<dbReference type="InterPro" id="IPR050640">
    <property type="entry name" value="Bact_2-comp_sensor_kinase"/>
</dbReference>
<reference evidence="5 6" key="1">
    <citation type="submission" date="2018-02" db="EMBL/GenBank/DDBJ databases">
        <title>Genomic Encyclopedia of Archaeal and Bacterial Type Strains, Phase II (KMG-II): from individual species to whole genera.</title>
        <authorList>
            <person name="Goeker M."/>
        </authorList>
    </citation>
    <scope>NUCLEOTIDE SEQUENCE [LARGE SCALE GENOMIC DNA]</scope>
    <source>
        <strain evidence="5 6">DSM 16809</strain>
    </source>
</reference>
<keyword evidence="2" id="KW-0732">Signal</keyword>
<accession>A0A2S6IHI0</accession>
<dbReference type="RefSeq" id="WP_104516109.1">
    <property type="nucleotide sequence ID" value="NZ_MQVW01000024.1"/>
</dbReference>
<keyword evidence="6" id="KW-1185">Reference proteome</keyword>
<keyword evidence="1" id="KW-0472">Membrane</keyword>
<evidence type="ECO:0000259" key="4">
    <source>
        <dbReference type="Pfam" id="PF07495"/>
    </source>
</evidence>
<organism evidence="5 6">
    <name type="scientific">Nonlabens xylanidelens</name>
    <dbReference type="NCBI Taxonomy" id="191564"/>
    <lineage>
        <taxon>Bacteria</taxon>
        <taxon>Pseudomonadati</taxon>
        <taxon>Bacteroidota</taxon>
        <taxon>Flavobacteriia</taxon>
        <taxon>Flavobacteriales</taxon>
        <taxon>Flavobacteriaceae</taxon>
        <taxon>Nonlabens</taxon>
    </lineage>
</organism>
<dbReference type="EMBL" id="PTJE01000006">
    <property type="protein sequence ID" value="PPK93655.1"/>
    <property type="molecule type" value="Genomic_DNA"/>
</dbReference>
<dbReference type="Pfam" id="PF06580">
    <property type="entry name" value="His_kinase"/>
    <property type="match status" value="1"/>
</dbReference>
<sequence>MKVVIFLFFILCNLSTAQQPVSIHLTEKDGLPDKEFYGVIEDSKGFLWFAGNKGLTRFDGENYKTFSHPEKRGLSVFEIHVDQQDRIWCVNISGQIFYVQNDEMVLFKDLQNDLKGNLPELAIYDHQLVVSSYLFVRVFDLKTNFEIKEIKNTNTDIALKPLITEDKVVFTYRNDLYTLGNNKPQLWCNLPKDLKAFNRARDVIDLTTYIGKDRTLIIYQNNNQEKFIELLDHNTWKQISVPDVLDGVRIIQVKKIADDIWVCTSKGVLLMQLIDDVLIYKNTLLDDVFSTDIIKDRDDNHWVTTTSNGIFVLPNIHIETIKLPENTGDSRVLETNGNETLYIGTSTGAAFQYDLEHKSLEQLNINGTRAVSEIIYDPYREQKSFLQDIEVTTLGKNNSIVSNLINFSTVKKGHVISPDSIMIVSSNSANVVNYKAQERDNNEYTINILKRGYTCYYDPITQDKYFAMIDEFLKINSNGKRTLLKDKNRGSIITGSIDMDNRSHLWAATFNNGLFEFKNDEVIKKWSEEDGLLSNNINKIKADGDFLWITTDRGIQRLSLKNNTFKNLTKQDGIPSYSINDIKIINNYVLFASNAGVFKIDRELTFKNFNPIEVYFTAVEINNKKVALQSSYQLPQEESQFQITFNSNGLRAMTSGNYEYRLSGLFEQWKRIPKGTNNINFTTIPQGNYTLQLRAVDTDGKTSDLEEVMLEVTLPFYKENWFWIAVMLLSITGIVFYYRWKLRFRESEKNRQLLTLQKEKEMVNLKLENLRSQMNPHFVFNALNSIQEYILKNQREMAGDYLGKFADLIRTYLDHSVKGRITLQEEIDSLNMYLELEQLRFEERLQYTIVINMEEQPDHFLIPTMLIQPYVENALKHGLLHIEGERLLTIKFTQDLEQHRIICTVDDNGVGREKSKEIQSKRIKLHKSFATKATDDRISLLNYVLEKEASIETTDKFNGDKATGTLVTIKIPYTTEE</sequence>
<dbReference type="AlphaFoldDB" id="A0A2S6IHI0"/>
<dbReference type="PANTHER" id="PTHR34220">
    <property type="entry name" value="SENSOR HISTIDINE KINASE YPDA"/>
    <property type="match status" value="1"/>
</dbReference>
<dbReference type="InterPro" id="IPR015943">
    <property type="entry name" value="WD40/YVTN_repeat-like_dom_sf"/>
</dbReference>
<gene>
    <name evidence="5" type="ORF">LY01_02438</name>
</gene>
<dbReference type="InterPro" id="IPR036890">
    <property type="entry name" value="HATPase_C_sf"/>
</dbReference>
<comment type="caution">
    <text evidence="5">The sequence shown here is derived from an EMBL/GenBank/DDBJ whole genome shotgun (WGS) entry which is preliminary data.</text>
</comment>